<dbReference type="OMA" id="INEFICN"/>
<dbReference type="VEuPathDB" id="AmoebaDB:NfTy_071560"/>
<dbReference type="OrthoDB" id="2585512at2759"/>
<dbReference type="SMART" id="SM00367">
    <property type="entry name" value="LRR_CC"/>
    <property type="match status" value="5"/>
</dbReference>
<dbReference type="SUPFAM" id="SSF52047">
    <property type="entry name" value="RNI-like"/>
    <property type="match status" value="1"/>
</dbReference>
<dbReference type="Proteomes" id="UP000444721">
    <property type="component" value="Unassembled WGS sequence"/>
</dbReference>
<sequence>MSSLTNTIPSFCDLPVEIFYCQIFIHFDYSWVFRVFRLICKSCNRMATKNSFSYSFGNECTVYLENNTIRTRKFVECCEKGYFHSLKALRVCGGQELSQYSKDMDLVDDDNEMDDQHLDNVLMTRKDRYLNCFPNLQKLELTKRYFDDSIVKGIANSQNLKNLTHLNLCQSQVHDQSFQMIASPLFSNLTYLNLNDTKIGVKSVKIISSSPYFSKLKDLQLAGCRLGNALLFEISQSSHLKNLTSLNLNRNDLSFDGVKCIGQSSVFDHLTCLTLDGNNISQEGVQYLANCENLSNIEEFSIEFNANNFLTPMSSVLAIFKGHMKKIKSFRFLPDSYSELQEFLACKNITSLKSLNLYVCRVLNDEFEGLKLLVNCPNLSQLETLKIGYPNIRNFKPLITTEYMKNLTILDAAGNGMKSSDLIAISKTFPKLKELNISSQYEITIDSVIESLNHFQYLEKLFMEGVDLVSCEKVEQFASHHAVQRLVSFSFTHQRGFVNALFGSSSKLENLTYLNVRAVKSLELEDVQVLSTQKLAKLSCLYLPKSTLKDLKKPMIALLKNSPYLIRLNDGERDRLEGVLFY</sequence>
<dbReference type="InterPro" id="IPR001611">
    <property type="entry name" value="Leu-rich_rpt"/>
</dbReference>
<dbReference type="RefSeq" id="XP_044562129.1">
    <property type="nucleotide sequence ID" value="XM_044706709.1"/>
</dbReference>
<protein>
    <submittedName>
        <fullName evidence="1">Uncharacterized protein</fullName>
    </submittedName>
</protein>
<dbReference type="AlphaFoldDB" id="A0A6A5BQR1"/>
<reference evidence="1 2" key="1">
    <citation type="journal article" date="2019" name="Sci. Rep.">
        <title>Nanopore sequencing improves the draft genome of the human pathogenic amoeba Naegleria fowleri.</title>
        <authorList>
            <person name="Liechti N."/>
            <person name="Schurch N."/>
            <person name="Bruggmann R."/>
            <person name="Wittwer M."/>
        </authorList>
    </citation>
    <scope>NUCLEOTIDE SEQUENCE [LARGE SCALE GENOMIC DNA]</scope>
    <source>
        <strain evidence="1 2">ATCC 30894</strain>
    </source>
</reference>
<dbReference type="EMBL" id="VFQX01000034">
    <property type="protein sequence ID" value="KAF0977416.1"/>
    <property type="molecule type" value="Genomic_DNA"/>
</dbReference>
<dbReference type="InterPro" id="IPR006553">
    <property type="entry name" value="Leu-rich_rpt_Cys-con_subtyp"/>
</dbReference>
<dbReference type="Gene3D" id="3.80.10.10">
    <property type="entry name" value="Ribonuclease Inhibitor"/>
    <property type="match status" value="3"/>
</dbReference>
<name>A0A6A5BQR1_NAEFO</name>
<dbReference type="VEuPathDB" id="AmoebaDB:FDP41_003408"/>
<proteinExistence type="predicted"/>
<dbReference type="PANTHER" id="PTHR13318">
    <property type="entry name" value="PARTNER OF PAIRED, ISOFORM B-RELATED"/>
    <property type="match status" value="1"/>
</dbReference>
<dbReference type="GeneID" id="68110626"/>
<accession>A0A6A5BQR1</accession>
<dbReference type="VEuPathDB" id="AmoebaDB:NF0062720"/>
<dbReference type="GO" id="GO:0019005">
    <property type="term" value="C:SCF ubiquitin ligase complex"/>
    <property type="evidence" value="ECO:0007669"/>
    <property type="project" value="TreeGrafter"/>
</dbReference>
<evidence type="ECO:0000313" key="1">
    <source>
        <dbReference type="EMBL" id="KAF0977416.1"/>
    </source>
</evidence>
<evidence type="ECO:0000313" key="2">
    <source>
        <dbReference type="Proteomes" id="UP000444721"/>
    </source>
</evidence>
<organism evidence="1 2">
    <name type="scientific">Naegleria fowleri</name>
    <name type="common">Brain eating amoeba</name>
    <dbReference type="NCBI Taxonomy" id="5763"/>
    <lineage>
        <taxon>Eukaryota</taxon>
        <taxon>Discoba</taxon>
        <taxon>Heterolobosea</taxon>
        <taxon>Tetramitia</taxon>
        <taxon>Eutetramitia</taxon>
        <taxon>Vahlkampfiidae</taxon>
        <taxon>Naegleria</taxon>
    </lineage>
</organism>
<gene>
    <name evidence="1" type="ORF">FDP41_003408</name>
</gene>
<dbReference type="GO" id="GO:0031146">
    <property type="term" value="P:SCF-dependent proteasomal ubiquitin-dependent protein catabolic process"/>
    <property type="evidence" value="ECO:0007669"/>
    <property type="project" value="TreeGrafter"/>
</dbReference>
<keyword evidence="2" id="KW-1185">Reference proteome</keyword>
<comment type="caution">
    <text evidence="1">The sequence shown here is derived from an EMBL/GenBank/DDBJ whole genome shotgun (WGS) entry which is preliminary data.</text>
</comment>
<dbReference type="InterPro" id="IPR032675">
    <property type="entry name" value="LRR_dom_sf"/>
</dbReference>
<dbReference type="Pfam" id="PF13516">
    <property type="entry name" value="LRR_6"/>
    <property type="match status" value="2"/>
</dbReference>